<evidence type="ECO:0000256" key="4">
    <source>
        <dbReference type="ARBA" id="ARBA00022723"/>
    </source>
</evidence>
<dbReference type="InterPro" id="IPR028883">
    <property type="entry name" value="tRNA_aden_deaminase"/>
</dbReference>
<keyword evidence="4 8" id="KW-0479">Metal-binding</keyword>
<name>A0A4R8M6E0_9BACT</name>
<dbReference type="CDD" id="cd01285">
    <property type="entry name" value="nucleoside_deaminase"/>
    <property type="match status" value="1"/>
</dbReference>
<comment type="caution">
    <text evidence="11">The sequence shown here is derived from an EMBL/GenBank/DDBJ whole genome shotgun (WGS) entry which is preliminary data.</text>
</comment>
<evidence type="ECO:0000313" key="11">
    <source>
        <dbReference type="EMBL" id="TDY56745.1"/>
    </source>
</evidence>
<dbReference type="Pfam" id="PF01041">
    <property type="entry name" value="DegT_DnrJ_EryC1"/>
    <property type="match status" value="1"/>
</dbReference>
<organism evidence="11 12">
    <name type="scientific">Aminivibrio pyruvatiphilus</name>
    <dbReference type="NCBI Taxonomy" id="1005740"/>
    <lineage>
        <taxon>Bacteria</taxon>
        <taxon>Thermotogati</taxon>
        <taxon>Synergistota</taxon>
        <taxon>Synergistia</taxon>
        <taxon>Synergistales</taxon>
        <taxon>Aminobacteriaceae</taxon>
        <taxon>Aminivibrio</taxon>
    </lineage>
</organism>
<keyword evidence="9" id="KW-0663">Pyridoxal phosphate</keyword>
<dbReference type="Proteomes" id="UP000295066">
    <property type="component" value="Unassembled WGS sequence"/>
</dbReference>
<proteinExistence type="inferred from homology"/>
<evidence type="ECO:0000256" key="7">
    <source>
        <dbReference type="ARBA" id="ARBA00048045"/>
    </source>
</evidence>
<comment type="cofactor">
    <cofactor evidence="8">
        <name>Zn(2+)</name>
        <dbReference type="ChEBI" id="CHEBI:29105"/>
    </cofactor>
    <text evidence="8">Binds 1 zinc ion per subunit.</text>
</comment>
<protein>
    <recommendedName>
        <fullName evidence="8">tRNA-specific adenosine deaminase</fullName>
        <ecNumber evidence="8">3.5.4.33</ecNumber>
    </recommendedName>
</protein>
<dbReference type="InterPro" id="IPR002125">
    <property type="entry name" value="CMP_dCMP_dom"/>
</dbReference>
<dbReference type="FunFam" id="3.40.140.10:FF:000005">
    <property type="entry name" value="tRNA-specific adenosine deaminase"/>
    <property type="match status" value="1"/>
</dbReference>
<keyword evidence="12" id="KW-1185">Reference proteome</keyword>
<dbReference type="GO" id="GO:0030170">
    <property type="term" value="F:pyridoxal phosphate binding"/>
    <property type="evidence" value="ECO:0007669"/>
    <property type="project" value="TreeGrafter"/>
</dbReference>
<evidence type="ECO:0000256" key="6">
    <source>
        <dbReference type="ARBA" id="ARBA00022833"/>
    </source>
</evidence>
<evidence type="ECO:0000256" key="5">
    <source>
        <dbReference type="ARBA" id="ARBA00022801"/>
    </source>
</evidence>
<evidence type="ECO:0000256" key="8">
    <source>
        <dbReference type="HAMAP-Rule" id="MF_00972"/>
    </source>
</evidence>
<comment type="similarity">
    <text evidence="1">Belongs to the cytidine and deoxycytidylate deaminase family. ADAT2 subfamily.</text>
</comment>
<dbReference type="InterPro" id="IPR015421">
    <property type="entry name" value="PyrdxlP-dep_Trfase_major"/>
</dbReference>
<dbReference type="Pfam" id="PF14437">
    <property type="entry name" value="MafB19-deam"/>
    <property type="match status" value="1"/>
</dbReference>
<dbReference type="GO" id="GO:0008270">
    <property type="term" value="F:zinc ion binding"/>
    <property type="evidence" value="ECO:0007669"/>
    <property type="project" value="UniProtKB-UniRule"/>
</dbReference>
<dbReference type="GO" id="GO:0052717">
    <property type="term" value="F:tRNA-specific adenosine-34 deaminase activity"/>
    <property type="evidence" value="ECO:0007669"/>
    <property type="project" value="UniProtKB-UniRule"/>
</dbReference>
<comment type="function">
    <text evidence="8">Catalyzes the deamination of adenosine to inosine at the wobble position 34 of tRNA(Arg2).</text>
</comment>
<comment type="catalytic activity">
    <reaction evidence="7 8">
        <text>adenosine(34) in tRNA + H2O + H(+) = inosine(34) in tRNA + NH4(+)</text>
        <dbReference type="Rhea" id="RHEA:43168"/>
        <dbReference type="Rhea" id="RHEA-COMP:10373"/>
        <dbReference type="Rhea" id="RHEA-COMP:10374"/>
        <dbReference type="ChEBI" id="CHEBI:15377"/>
        <dbReference type="ChEBI" id="CHEBI:15378"/>
        <dbReference type="ChEBI" id="CHEBI:28938"/>
        <dbReference type="ChEBI" id="CHEBI:74411"/>
        <dbReference type="ChEBI" id="CHEBI:82852"/>
        <dbReference type="EC" id="3.5.4.33"/>
    </reaction>
</comment>
<comment type="subunit">
    <text evidence="2 8">Homodimer.</text>
</comment>
<evidence type="ECO:0000313" key="12">
    <source>
        <dbReference type="Proteomes" id="UP000295066"/>
    </source>
</evidence>
<dbReference type="InterPro" id="IPR016193">
    <property type="entry name" value="Cytidine_deaminase-like"/>
</dbReference>
<evidence type="ECO:0000256" key="1">
    <source>
        <dbReference type="ARBA" id="ARBA00010669"/>
    </source>
</evidence>
<dbReference type="EMBL" id="SORI01000017">
    <property type="protein sequence ID" value="TDY56745.1"/>
    <property type="molecule type" value="Genomic_DNA"/>
</dbReference>
<accession>A0A4R8M6E0</accession>
<feature type="active site" description="Proton donor" evidence="8">
    <location>
        <position position="67"/>
    </location>
</feature>
<keyword evidence="5 8" id="KW-0378">Hydrolase</keyword>
<feature type="binding site" evidence="8">
    <location>
        <position position="95"/>
    </location>
    <ligand>
        <name>Zn(2+)</name>
        <dbReference type="ChEBI" id="CHEBI:29105"/>
        <note>catalytic</note>
    </ligand>
</feature>
<keyword evidence="3 8" id="KW-0819">tRNA processing</keyword>
<feature type="binding site" evidence="8">
    <location>
        <position position="98"/>
    </location>
    <ligand>
        <name>Zn(2+)</name>
        <dbReference type="ChEBI" id="CHEBI:29105"/>
        <note>catalytic</note>
    </ligand>
</feature>
<dbReference type="PROSITE" id="PS51747">
    <property type="entry name" value="CYT_DCMP_DEAMINASES_2"/>
    <property type="match status" value="1"/>
</dbReference>
<dbReference type="GO" id="GO:0000271">
    <property type="term" value="P:polysaccharide biosynthetic process"/>
    <property type="evidence" value="ECO:0007669"/>
    <property type="project" value="TreeGrafter"/>
</dbReference>
<dbReference type="Gene3D" id="3.40.140.10">
    <property type="entry name" value="Cytidine Deaminase, domain 2"/>
    <property type="match status" value="1"/>
</dbReference>
<dbReference type="SUPFAM" id="SSF53383">
    <property type="entry name" value="PLP-dependent transferases"/>
    <property type="match status" value="1"/>
</dbReference>
<dbReference type="PANTHER" id="PTHR30244:SF34">
    <property type="entry name" value="DTDP-4-AMINO-4,6-DIDEOXYGALACTOSE TRANSAMINASE"/>
    <property type="match status" value="1"/>
</dbReference>
<dbReference type="SUPFAM" id="SSF53927">
    <property type="entry name" value="Cytidine deaminase-like"/>
    <property type="match status" value="1"/>
</dbReference>
<dbReference type="EC" id="3.5.4.33" evidence="8"/>
<dbReference type="InterPro" id="IPR015422">
    <property type="entry name" value="PyrdxlP-dep_Trfase_small"/>
</dbReference>
<dbReference type="PROSITE" id="PS00903">
    <property type="entry name" value="CYT_DCMP_DEAMINASES_1"/>
    <property type="match status" value="1"/>
</dbReference>
<evidence type="ECO:0000256" key="3">
    <source>
        <dbReference type="ARBA" id="ARBA00022694"/>
    </source>
</evidence>
<dbReference type="InterPro" id="IPR000653">
    <property type="entry name" value="DegT/StrS_aminotransferase"/>
</dbReference>
<feature type="domain" description="CMP/dCMP-type deaminase" evidence="10">
    <location>
        <begin position="16"/>
        <end position="124"/>
    </location>
</feature>
<feature type="binding site" evidence="8">
    <location>
        <position position="65"/>
    </location>
    <ligand>
        <name>Zn(2+)</name>
        <dbReference type="ChEBI" id="CHEBI:29105"/>
        <note>catalytic</note>
    </ligand>
</feature>
<evidence type="ECO:0000256" key="9">
    <source>
        <dbReference type="RuleBase" id="RU004508"/>
    </source>
</evidence>
<dbReference type="Gene3D" id="3.40.640.10">
    <property type="entry name" value="Type I PLP-dependent aspartate aminotransferase-like (Major domain)"/>
    <property type="match status" value="1"/>
</dbReference>
<dbReference type="InterPro" id="IPR020026">
    <property type="entry name" value="PseC"/>
</dbReference>
<dbReference type="NCBIfam" id="TIGR03588">
    <property type="entry name" value="PseC"/>
    <property type="match status" value="1"/>
</dbReference>
<comment type="similarity">
    <text evidence="9">Belongs to the DegT/DnrJ/EryC1 family.</text>
</comment>
<keyword evidence="6 8" id="KW-0862">Zinc</keyword>
<dbReference type="AlphaFoldDB" id="A0A4R8M6E0"/>
<evidence type="ECO:0000256" key="2">
    <source>
        <dbReference type="ARBA" id="ARBA00011738"/>
    </source>
</evidence>
<sequence>METLSPLTVIPALMNDRDERFMALALEEARVAARRGDVPIAALVVRDGEVLSTGSNRKEKDPTAHAEILALRGAAEAVGTWNLRGCTLYVTVEPCPMCAGALVLARVDRLVYGCADPRAGACGTLYDIVRDSRLNHRCAVRSGVLERECARLLTDYFLERRKSRLARGGEERVKEMKFLSYGHQYIDEEDIRAVAEVLRGDWLTQGPSVDAFEKAFAEYVGTRHAVAFANGTAALHGAYFAAGVGPGDEVVTSPMTFAATSNAALYLGGSVRFADMDPATLCLDPGKAKEKITSRTKVIAPVSFAGYPADMAAFREAAAECGAVLVEDACHALGAKRGRTPVGKEADLTAFSFHPVKHITTGEGGMVTTDSDEYAERLRLFRTHGITKDPSKMEGEPDGPWSTEMQALGFNYRLSDIHAALGLSQMKKLDRFVSRRKEIASLYDGLFSSVRGLEIPPRHEGHAYHLYPLRVPAERRKEFILKLKERGIGGMVHYPPVHLHPYYRKNFGWKQGDFPAAETFYSREISLPMFYGLSDDDVARVAEEIRRIADAG</sequence>
<dbReference type="CDD" id="cd00616">
    <property type="entry name" value="AHBA_syn"/>
    <property type="match status" value="1"/>
</dbReference>
<dbReference type="GO" id="GO:0008483">
    <property type="term" value="F:transaminase activity"/>
    <property type="evidence" value="ECO:0007669"/>
    <property type="project" value="TreeGrafter"/>
</dbReference>
<reference evidence="11 12" key="1">
    <citation type="submission" date="2019-03" db="EMBL/GenBank/DDBJ databases">
        <title>Genomic Encyclopedia of Type Strains, Phase IV (KMG-IV): sequencing the most valuable type-strain genomes for metagenomic binning, comparative biology and taxonomic classification.</title>
        <authorList>
            <person name="Goeker M."/>
        </authorList>
    </citation>
    <scope>NUCLEOTIDE SEQUENCE [LARGE SCALE GENOMIC DNA]</scope>
    <source>
        <strain evidence="11 12">DSM 25964</strain>
    </source>
</reference>
<dbReference type="GO" id="GO:0002100">
    <property type="term" value="P:tRNA wobble adenosine to inosine editing"/>
    <property type="evidence" value="ECO:0007669"/>
    <property type="project" value="UniProtKB-UniRule"/>
</dbReference>
<dbReference type="InterPro" id="IPR016192">
    <property type="entry name" value="APOBEC/CMP_deaminase_Zn-bd"/>
</dbReference>
<dbReference type="InterPro" id="IPR058535">
    <property type="entry name" value="MafB19-deam"/>
</dbReference>
<dbReference type="HAMAP" id="MF_00972">
    <property type="entry name" value="tRNA_aden_deaminase"/>
    <property type="match status" value="1"/>
</dbReference>
<evidence type="ECO:0000259" key="10">
    <source>
        <dbReference type="PROSITE" id="PS51747"/>
    </source>
</evidence>
<dbReference type="PANTHER" id="PTHR30244">
    <property type="entry name" value="TRANSAMINASE"/>
    <property type="match status" value="1"/>
</dbReference>
<dbReference type="OrthoDB" id="9810913at2"/>
<dbReference type="Gene3D" id="3.90.1150.10">
    <property type="entry name" value="Aspartate Aminotransferase, domain 1"/>
    <property type="match status" value="1"/>
</dbReference>
<dbReference type="InterPro" id="IPR015424">
    <property type="entry name" value="PyrdxlP-dep_Trfase"/>
</dbReference>
<gene>
    <name evidence="8" type="primary">tadA</name>
    <name evidence="11" type="ORF">C8D99_11748</name>
</gene>